<keyword evidence="2" id="KW-1133">Transmembrane helix</keyword>
<dbReference type="RefSeq" id="WP_049688204.1">
    <property type="nucleotide sequence ID" value="NZ_CP084653.1"/>
</dbReference>
<organism evidence="3 4">
    <name type="scientific">Yersinia ruckeri</name>
    <dbReference type="NCBI Taxonomy" id="29486"/>
    <lineage>
        <taxon>Bacteria</taxon>
        <taxon>Pseudomonadati</taxon>
        <taxon>Pseudomonadota</taxon>
        <taxon>Gammaproteobacteria</taxon>
        <taxon>Enterobacterales</taxon>
        <taxon>Yersiniaceae</taxon>
        <taxon>Yersinia</taxon>
    </lineage>
</organism>
<accession>A0A0A8VDU7</accession>
<reference evidence="3 4" key="1">
    <citation type="submission" date="2018-06" db="EMBL/GenBank/DDBJ databases">
        <authorList>
            <consortium name="Pathogen Informatics"/>
            <person name="Doyle S."/>
        </authorList>
    </citation>
    <scope>NUCLEOTIDE SEQUENCE [LARGE SCALE GENOMIC DNA]</scope>
    <source>
        <strain evidence="3 4">NCTC10476</strain>
    </source>
</reference>
<proteinExistence type="predicted"/>
<evidence type="ECO:0000256" key="1">
    <source>
        <dbReference type="SAM" id="MobiDB-lite"/>
    </source>
</evidence>
<evidence type="ECO:0000256" key="2">
    <source>
        <dbReference type="SAM" id="Phobius"/>
    </source>
</evidence>
<name>A0A0A8VDU7_YERRU</name>
<protein>
    <submittedName>
        <fullName evidence="3">Uncharacterized protein</fullName>
    </submittedName>
</protein>
<sequence length="227" mass="25919">MATEINVWLPVLSGLITGGIALMGIYLAHRFTLVREQRAVQEKREAERYFIATELIFLLERFADACVQPAYDEGYYSNGEFKYVSSPRPELDFSGVTGDWRCLPYSLVYRLRELPALIEHSQRLVSDTFENVNDPTDPDEGLFVRRDQSARLGLKAIILALRLRKLCSMPTGTMTTGRFSAWPSLWQVLRMNRQTQWAIAMAHRQQQSANNPPATSAVNFITSREKL</sequence>
<keyword evidence="2" id="KW-0812">Transmembrane</keyword>
<gene>
    <name evidence="3" type="ORF">NCTC10476_03581</name>
</gene>
<feature type="region of interest" description="Disordered" evidence="1">
    <location>
        <begin position="204"/>
        <end position="227"/>
    </location>
</feature>
<keyword evidence="2" id="KW-0472">Membrane</keyword>
<feature type="transmembrane region" description="Helical" evidence="2">
    <location>
        <begin position="6"/>
        <end position="28"/>
    </location>
</feature>
<evidence type="ECO:0000313" key="3">
    <source>
        <dbReference type="EMBL" id="SUQ37453.1"/>
    </source>
</evidence>
<dbReference type="EMBL" id="UHJG01000003">
    <property type="protein sequence ID" value="SUQ37453.1"/>
    <property type="molecule type" value="Genomic_DNA"/>
</dbReference>
<dbReference type="Proteomes" id="UP000255169">
    <property type="component" value="Unassembled WGS sequence"/>
</dbReference>
<dbReference type="AlphaFoldDB" id="A0A0A8VDU7"/>
<keyword evidence="4" id="KW-1185">Reference proteome</keyword>
<evidence type="ECO:0000313" key="4">
    <source>
        <dbReference type="Proteomes" id="UP000255169"/>
    </source>
</evidence>